<accession>A0ABS8DPV5</accession>
<dbReference type="EMBL" id="WHVL01000001">
    <property type="protein sequence ID" value="MCB8888280.1"/>
    <property type="molecule type" value="Genomic_DNA"/>
</dbReference>
<dbReference type="SUPFAM" id="SSF53383">
    <property type="entry name" value="PLP-dependent transferases"/>
    <property type="match status" value="1"/>
</dbReference>
<comment type="caution">
    <text evidence="1">The sequence shown here is derived from an EMBL/GenBank/DDBJ whole genome shotgun (WGS) entry which is preliminary data.</text>
</comment>
<dbReference type="InterPro" id="IPR015422">
    <property type="entry name" value="PyrdxlP-dep_Trfase_small"/>
</dbReference>
<gene>
    <name evidence="1" type="ORF">GEV37_03950</name>
</gene>
<evidence type="ECO:0000313" key="1">
    <source>
        <dbReference type="EMBL" id="MCB8888280.1"/>
    </source>
</evidence>
<keyword evidence="2" id="KW-1185">Reference proteome</keyword>
<reference evidence="1 2" key="1">
    <citation type="journal article" date="2021" name="Sci. Rep.">
        <title>Genome analysis of a halophilic bacterium Halomonas malpeensis YU-PRIM-29(T) reveals its exopolysaccharide and pigment producing capabilities.</title>
        <authorList>
            <person name="Athmika"/>
            <person name="Ghate S.D."/>
            <person name="Arun A.B."/>
            <person name="Rao S.S."/>
            <person name="Kumar S.T.A."/>
            <person name="Kandiyil M.K."/>
            <person name="Saptami K."/>
            <person name="Rekha P.D."/>
        </authorList>
    </citation>
    <scope>NUCLEOTIDE SEQUENCE [LARGE SCALE GENOMIC DNA]</scope>
    <source>
        <strain evidence="2">prim 29</strain>
    </source>
</reference>
<dbReference type="Proteomes" id="UP001319882">
    <property type="component" value="Unassembled WGS sequence"/>
</dbReference>
<proteinExistence type="predicted"/>
<evidence type="ECO:0000313" key="2">
    <source>
        <dbReference type="Proteomes" id="UP001319882"/>
    </source>
</evidence>
<organism evidence="1 2">
    <name type="scientific">Vreelandella malpeensis</name>
    <dbReference type="NCBI Taxonomy" id="1172368"/>
    <lineage>
        <taxon>Bacteria</taxon>
        <taxon>Pseudomonadati</taxon>
        <taxon>Pseudomonadota</taxon>
        <taxon>Gammaproteobacteria</taxon>
        <taxon>Oceanospirillales</taxon>
        <taxon>Halomonadaceae</taxon>
        <taxon>Vreelandella</taxon>
    </lineage>
</organism>
<protein>
    <submittedName>
        <fullName evidence="1">Uncharacterized protein</fullName>
    </submittedName>
</protein>
<sequence length="92" mass="9737">MKAGLRLSPGHAGMHLVAELESIEQETRLTALGRQAGVTLSPLSRYYLGTPARTGLVLGYAGASDEAILRAGQWLCSLWLAEVAASNEGRLS</sequence>
<dbReference type="InterPro" id="IPR015424">
    <property type="entry name" value="PyrdxlP-dep_Trfase"/>
</dbReference>
<name>A0ABS8DPV5_9GAMM</name>
<dbReference type="Gene3D" id="3.90.1150.10">
    <property type="entry name" value="Aspartate Aminotransferase, domain 1"/>
    <property type="match status" value="1"/>
</dbReference>
<dbReference type="RefSeq" id="WP_227388892.1">
    <property type="nucleotide sequence ID" value="NZ_JBHSCJ010000003.1"/>
</dbReference>